<dbReference type="Proteomes" id="UP000005237">
    <property type="component" value="Unassembled WGS sequence"/>
</dbReference>
<reference evidence="2" key="2">
    <citation type="submission" date="2022-06" db="UniProtKB">
        <authorList>
            <consortium name="EnsemblMetazoa"/>
        </authorList>
    </citation>
    <scope>IDENTIFICATION</scope>
    <source>
        <strain evidence="2">DF5081</strain>
    </source>
</reference>
<sequence>MKDKRQRIGGLAWPFPPQMAAYMLNPFAYEMWIKTAAATQFGATPGAQHATPSTPSTSSAGILPMLGIPPFMTNAATTSPSSPNSDDSSSKSKNASSDEDEPKPVNFSNSSPSSSTPSPYSTE</sequence>
<dbReference type="EnsemblMetazoa" id="CJA09280.1">
    <property type="protein sequence ID" value="CJA09280.1"/>
    <property type="gene ID" value="WBGene00128485"/>
</dbReference>
<organism evidence="2 3">
    <name type="scientific">Caenorhabditis japonica</name>
    <dbReference type="NCBI Taxonomy" id="281687"/>
    <lineage>
        <taxon>Eukaryota</taxon>
        <taxon>Metazoa</taxon>
        <taxon>Ecdysozoa</taxon>
        <taxon>Nematoda</taxon>
        <taxon>Chromadorea</taxon>
        <taxon>Rhabditida</taxon>
        <taxon>Rhabditina</taxon>
        <taxon>Rhabditomorpha</taxon>
        <taxon>Rhabditoidea</taxon>
        <taxon>Rhabditidae</taxon>
        <taxon>Peloderinae</taxon>
        <taxon>Caenorhabditis</taxon>
    </lineage>
</organism>
<evidence type="ECO:0000313" key="2">
    <source>
        <dbReference type="EnsemblMetazoa" id="CJA09280.1"/>
    </source>
</evidence>
<feature type="compositionally biased region" description="Low complexity" evidence="1">
    <location>
        <begin position="108"/>
        <end position="123"/>
    </location>
</feature>
<keyword evidence="3" id="KW-1185">Reference proteome</keyword>
<reference evidence="3" key="1">
    <citation type="submission" date="2010-08" db="EMBL/GenBank/DDBJ databases">
        <authorList>
            <consortium name="Caenorhabditis japonica Sequencing Consortium"/>
            <person name="Wilson R.K."/>
        </authorList>
    </citation>
    <scope>NUCLEOTIDE SEQUENCE [LARGE SCALE GENOMIC DNA]</scope>
    <source>
        <strain evidence="3">DF5081</strain>
    </source>
</reference>
<accession>A0A8R1HR61</accession>
<evidence type="ECO:0000313" key="3">
    <source>
        <dbReference type="Proteomes" id="UP000005237"/>
    </source>
</evidence>
<feature type="region of interest" description="Disordered" evidence="1">
    <location>
        <begin position="43"/>
        <end position="123"/>
    </location>
</feature>
<dbReference type="AlphaFoldDB" id="A0A8R1HR61"/>
<protein>
    <submittedName>
        <fullName evidence="2">Uncharacterized protein</fullName>
    </submittedName>
</protein>
<name>A0A8R1HR61_CAEJA</name>
<feature type="compositionally biased region" description="Low complexity" evidence="1">
    <location>
        <begin position="73"/>
        <end position="95"/>
    </location>
</feature>
<proteinExistence type="predicted"/>
<evidence type="ECO:0000256" key="1">
    <source>
        <dbReference type="SAM" id="MobiDB-lite"/>
    </source>
</evidence>